<proteinExistence type="predicted"/>
<dbReference type="Proteomes" id="UP000799118">
    <property type="component" value="Unassembled WGS sequence"/>
</dbReference>
<evidence type="ECO:0000313" key="3">
    <source>
        <dbReference type="Proteomes" id="UP000799118"/>
    </source>
</evidence>
<reference evidence="2" key="1">
    <citation type="journal article" date="2019" name="Environ. Microbiol.">
        <title>Fungal ecological strategies reflected in gene transcription - a case study of two litter decomposers.</title>
        <authorList>
            <person name="Barbi F."/>
            <person name="Kohler A."/>
            <person name="Barry K."/>
            <person name="Baskaran P."/>
            <person name="Daum C."/>
            <person name="Fauchery L."/>
            <person name="Ihrmark K."/>
            <person name="Kuo A."/>
            <person name="LaButti K."/>
            <person name="Lipzen A."/>
            <person name="Morin E."/>
            <person name="Grigoriev I.V."/>
            <person name="Henrissat B."/>
            <person name="Lindahl B."/>
            <person name="Martin F."/>
        </authorList>
    </citation>
    <scope>NUCLEOTIDE SEQUENCE</scope>
    <source>
        <strain evidence="2">JB14</strain>
    </source>
</reference>
<feature type="non-terminal residue" evidence="2">
    <location>
        <position position="1"/>
    </location>
</feature>
<dbReference type="EMBL" id="ML769792">
    <property type="protein sequence ID" value="KAE9387572.1"/>
    <property type="molecule type" value="Genomic_DNA"/>
</dbReference>
<accession>A0A6A4GT60</accession>
<name>A0A6A4GT60_9AGAR</name>
<sequence length="95" mass="10419">VENVFEAAFIKDFKGPDGKLFVDRGDKIRLAFSMHVDFFNPNGITQRGAHNSIGVISCANLALDPSIRYLPENMFVGGIIPGPNEPSADELDHFV</sequence>
<protein>
    <submittedName>
        <fullName evidence="2">Uncharacterized protein</fullName>
    </submittedName>
</protein>
<dbReference type="AlphaFoldDB" id="A0A6A4GT60"/>
<evidence type="ECO:0000313" key="1">
    <source>
        <dbReference type="EMBL" id="KAE9387572.1"/>
    </source>
</evidence>
<dbReference type="EMBL" id="ML769717">
    <property type="protein sequence ID" value="KAE9388982.1"/>
    <property type="molecule type" value="Genomic_DNA"/>
</dbReference>
<evidence type="ECO:0000313" key="2">
    <source>
        <dbReference type="EMBL" id="KAE9388982.1"/>
    </source>
</evidence>
<dbReference type="OrthoDB" id="2829169at2759"/>
<keyword evidence="3" id="KW-1185">Reference proteome</keyword>
<feature type="non-terminal residue" evidence="2">
    <location>
        <position position="95"/>
    </location>
</feature>
<gene>
    <name evidence="1" type="ORF">BT96DRAFT_737849</name>
    <name evidence="2" type="ORF">BT96DRAFT_769153</name>
</gene>
<organism evidence="2 3">
    <name type="scientific">Gymnopus androsaceus JB14</name>
    <dbReference type="NCBI Taxonomy" id="1447944"/>
    <lineage>
        <taxon>Eukaryota</taxon>
        <taxon>Fungi</taxon>
        <taxon>Dikarya</taxon>
        <taxon>Basidiomycota</taxon>
        <taxon>Agaricomycotina</taxon>
        <taxon>Agaricomycetes</taxon>
        <taxon>Agaricomycetidae</taxon>
        <taxon>Agaricales</taxon>
        <taxon>Marasmiineae</taxon>
        <taxon>Omphalotaceae</taxon>
        <taxon>Gymnopus</taxon>
    </lineage>
</organism>